<dbReference type="InterPro" id="IPR036135">
    <property type="entry name" value="MoeA_linker/N_sf"/>
</dbReference>
<dbReference type="Pfam" id="PF00994">
    <property type="entry name" value="MoCF_biosynth"/>
    <property type="match status" value="1"/>
</dbReference>
<keyword evidence="7 11" id="KW-0479">Metal-binding</keyword>
<proteinExistence type="inferred from homology"/>
<evidence type="ECO:0000256" key="10">
    <source>
        <dbReference type="ARBA" id="ARBA00047317"/>
    </source>
</evidence>
<feature type="domain" description="MoaB/Mog" evidence="12">
    <location>
        <begin position="179"/>
        <end position="317"/>
    </location>
</feature>
<keyword evidence="8 11" id="KW-0460">Magnesium</keyword>
<evidence type="ECO:0000313" key="13">
    <source>
        <dbReference type="EMBL" id="RIE05833.1"/>
    </source>
</evidence>
<reference evidence="13 14" key="1">
    <citation type="submission" date="2018-09" db="EMBL/GenBank/DDBJ databases">
        <title>Discovery and Ecogenomic Context for Candidatus Cryosericales, a Global Caldiserica Order Active in Thawing Permafrost.</title>
        <authorList>
            <person name="Martinez M.A."/>
            <person name="Woodcroft B.J."/>
            <person name="Ignacio Espinoza J.C."/>
            <person name="Zayed A."/>
            <person name="Singleton C.M."/>
            <person name="Boyd J."/>
            <person name="Li Y.-F."/>
            <person name="Purvine S."/>
            <person name="Maughan H."/>
            <person name="Hodgkins S.B."/>
            <person name="Anderson D."/>
            <person name="Sederholm M."/>
            <person name="Temperton B."/>
            <person name="Saleska S.R."/>
            <person name="Tyson G.W."/>
            <person name="Rich V.I."/>
        </authorList>
    </citation>
    <scope>NUCLEOTIDE SEQUENCE [LARGE SCALE GENOMIC DNA]</scope>
    <source>
        <strain evidence="13 14">SMC7</strain>
    </source>
</reference>
<evidence type="ECO:0000256" key="5">
    <source>
        <dbReference type="ARBA" id="ARBA00022505"/>
    </source>
</evidence>
<evidence type="ECO:0000256" key="7">
    <source>
        <dbReference type="ARBA" id="ARBA00022723"/>
    </source>
</evidence>
<evidence type="ECO:0000256" key="6">
    <source>
        <dbReference type="ARBA" id="ARBA00022679"/>
    </source>
</evidence>
<dbReference type="InterPro" id="IPR036425">
    <property type="entry name" value="MoaB/Mog-like_dom_sf"/>
</dbReference>
<dbReference type="Gene3D" id="2.170.190.11">
    <property type="entry name" value="Molybdopterin biosynthesis moea protein, domain 3"/>
    <property type="match status" value="1"/>
</dbReference>
<gene>
    <name evidence="13" type="ORF">SMC7_05380</name>
</gene>
<evidence type="ECO:0000256" key="9">
    <source>
        <dbReference type="ARBA" id="ARBA00023150"/>
    </source>
</evidence>
<evidence type="ECO:0000313" key="14">
    <source>
        <dbReference type="Proteomes" id="UP000266328"/>
    </source>
</evidence>
<dbReference type="PANTHER" id="PTHR10192:SF5">
    <property type="entry name" value="GEPHYRIN"/>
    <property type="match status" value="1"/>
</dbReference>
<dbReference type="NCBIfam" id="NF045515">
    <property type="entry name" value="Glp_gephyrin"/>
    <property type="match status" value="1"/>
</dbReference>
<dbReference type="Pfam" id="PF03454">
    <property type="entry name" value="MoeA_C"/>
    <property type="match status" value="1"/>
</dbReference>
<dbReference type="Proteomes" id="UP000266328">
    <property type="component" value="Unassembled WGS sequence"/>
</dbReference>
<dbReference type="UniPathway" id="UPA00344"/>
<evidence type="ECO:0000259" key="12">
    <source>
        <dbReference type="SMART" id="SM00852"/>
    </source>
</evidence>
<dbReference type="SMART" id="SM00852">
    <property type="entry name" value="MoCF_biosynth"/>
    <property type="match status" value="1"/>
</dbReference>
<dbReference type="InterPro" id="IPR036688">
    <property type="entry name" value="MoeA_C_domain_IV_sf"/>
</dbReference>
<organism evidence="13 14">
    <name type="scientific">Candidatus Cryosericum terrychapinii</name>
    <dbReference type="NCBI Taxonomy" id="2290919"/>
    <lineage>
        <taxon>Bacteria</taxon>
        <taxon>Pseudomonadati</taxon>
        <taxon>Caldisericota/Cryosericota group</taxon>
        <taxon>Candidatus Cryosericota</taxon>
        <taxon>Candidatus Cryosericia</taxon>
        <taxon>Candidatus Cryosericales</taxon>
        <taxon>Candidatus Cryosericaceae</taxon>
        <taxon>Candidatus Cryosericum</taxon>
    </lineage>
</organism>
<evidence type="ECO:0000256" key="8">
    <source>
        <dbReference type="ARBA" id="ARBA00022842"/>
    </source>
</evidence>
<dbReference type="FunFam" id="2.170.190.11:FF:000001">
    <property type="entry name" value="Molybdopterin molybdenumtransferase"/>
    <property type="match status" value="1"/>
</dbReference>
<dbReference type="Pfam" id="PF03453">
    <property type="entry name" value="MoeA_N"/>
    <property type="match status" value="1"/>
</dbReference>
<dbReference type="EMBL" id="QXIS01000032">
    <property type="protein sequence ID" value="RIE05833.1"/>
    <property type="molecule type" value="Genomic_DNA"/>
</dbReference>
<keyword evidence="5 11" id="KW-0500">Molybdenum</keyword>
<keyword evidence="9 11" id="KW-0501">Molybdenum cofactor biosynthesis</keyword>
<keyword evidence="6 11" id="KW-0808">Transferase</keyword>
<dbReference type="EC" id="2.10.1.1" evidence="11"/>
<dbReference type="Gene3D" id="3.40.980.10">
    <property type="entry name" value="MoaB/Mog-like domain"/>
    <property type="match status" value="1"/>
</dbReference>
<comment type="caution">
    <text evidence="13">The sequence shown here is derived from an EMBL/GenBank/DDBJ whole genome shotgun (WGS) entry which is preliminary data.</text>
</comment>
<dbReference type="RefSeq" id="WP_119089328.1">
    <property type="nucleotide sequence ID" value="NZ_QXIS01000032.1"/>
</dbReference>
<evidence type="ECO:0000256" key="1">
    <source>
        <dbReference type="ARBA" id="ARBA00001946"/>
    </source>
</evidence>
<dbReference type="GO" id="GO:0061599">
    <property type="term" value="F:molybdopterin molybdotransferase activity"/>
    <property type="evidence" value="ECO:0007669"/>
    <property type="project" value="UniProtKB-UniRule"/>
</dbReference>
<dbReference type="InterPro" id="IPR005111">
    <property type="entry name" value="MoeA_C_domain_IV"/>
</dbReference>
<name>A0A398CTF9_9BACT</name>
<dbReference type="InterPro" id="IPR001453">
    <property type="entry name" value="MoaB/Mog_dom"/>
</dbReference>
<dbReference type="InterPro" id="IPR038987">
    <property type="entry name" value="MoeA-like"/>
</dbReference>
<comment type="similarity">
    <text evidence="4 11">Belongs to the MoeA family.</text>
</comment>
<dbReference type="GO" id="GO:0046872">
    <property type="term" value="F:metal ion binding"/>
    <property type="evidence" value="ECO:0007669"/>
    <property type="project" value="UniProtKB-UniRule"/>
</dbReference>
<accession>A0A398CTF9</accession>
<dbReference type="SUPFAM" id="SSF63882">
    <property type="entry name" value="MoeA N-terminal region -like"/>
    <property type="match status" value="1"/>
</dbReference>
<comment type="pathway">
    <text evidence="3 11">Cofactor biosynthesis; molybdopterin biosynthesis.</text>
</comment>
<evidence type="ECO:0000256" key="2">
    <source>
        <dbReference type="ARBA" id="ARBA00002901"/>
    </source>
</evidence>
<dbReference type="InterPro" id="IPR005110">
    <property type="entry name" value="MoeA_linker/N"/>
</dbReference>
<keyword evidence="14" id="KW-1185">Reference proteome</keyword>
<dbReference type="GO" id="GO:0006777">
    <property type="term" value="P:Mo-molybdopterin cofactor biosynthetic process"/>
    <property type="evidence" value="ECO:0007669"/>
    <property type="project" value="UniProtKB-UniRule"/>
</dbReference>
<dbReference type="Gene3D" id="2.40.340.10">
    <property type="entry name" value="MoeA, C-terminal, domain IV"/>
    <property type="match status" value="1"/>
</dbReference>
<evidence type="ECO:0000256" key="4">
    <source>
        <dbReference type="ARBA" id="ARBA00010763"/>
    </source>
</evidence>
<protein>
    <recommendedName>
        <fullName evidence="11">Molybdopterin molybdenumtransferase</fullName>
        <ecNumber evidence="11">2.10.1.1</ecNumber>
    </recommendedName>
</protein>
<dbReference type="CDD" id="cd00887">
    <property type="entry name" value="MoeA"/>
    <property type="match status" value="1"/>
</dbReference>
<dbReference type="NCBIfam" id="TIGR00177">
    <property type="entry name" value="molyb_syn"/>
    <property type="match status" value="1"/>
</dbReference>
<evidence type="ECO:0000256" key="11">
    <source>
        <dbReference type="RuleBase" id="RU365090"/>
    </source>
</evidence>
<comment type="cofactor">
    <cofactor evidence="1 11">
        <name>Mg(2+)</name>
        <dbReference type="ChEBI" id="CHEBI:18420"/>
    </cofactor>
</comment>
<comment type="function">
    <text evidence="2 11">Catalyzes the insertion of molybdate into adenylated molybdopterin with the concomitant release of AMP.</text>
</comment>
<sequence length="409" mass="43117">MLSIEEALKAILDHATPLTPVTMPLDEAAGLVLAEDVIAHGNVPPFANSAMDGFAVQAADIQQASEATPVRLHILEDVPAGSVATQPVRPGTAIRIMTGAPLPDGADTVVHVEVTRTEGNDVLILLALKNAVNVRRAGEDMKDGATVLTAGTVLRPGEVGVCAAAGHATVTVYPRARVAVLTTGSELVDTAQVPGPGQIRDANAHSLRAQVAAMGAEPVVFARVPDTRKAVRSALEQALVQTDVVLTNGGVSVGDYDFVKDVLQEMGAKLVFWRVKQKPGKPMAFWTMGSKRIVGLPGNPVSSMVCAEEYVRPLVRRMMGHALLYRPVRTTILDERYAKGADAGRAHFVRVRLQERDGALHAALTGSQGSGILTSMALATGIAVLPEETPVVEAGQTVHVQLTDLPEDH</sequence>
<dbReference type="AlphaFoldDB" id="A0A398CTF9"/>
<dbReference type="OrthoDB" id="9804758at2"/>
<dbReference type="SUPFAM" id="SSF63867">
    <property type="entry name" value="MoeA C-terminal domain-like"/>
    <property type="match status" value="1"/>
</dbReference>
<dbReference type="GO" id="GO:0005829">
    <property type="term" value="C:cytosol"/>
    <property type="evidence" value="ECO:0007669"/>
    <property type="project" value="TreeGrafter"/>
</dbReference>
<dbReference type="Gene3D" id="3.90.105.10">
    <property type="entry name" value="Molybdopterin biosynthesis moea protein, domain 2"/>
    <property type="match status" value="1"/>
</dbReference>
<evidence type="ECO:0000256" key="3">
    <source>
        <dbReference type="ARBA" id="ARBA00005046"/>
    </source>
</evidence>
<dbReference type="PANTHER" id="PTHR10192">
    <property type="entry name" value="MOLYBDOPTERIN BIOSYNTHESIS PROTEIN"/>
    <property type="match status" value="1"/>
</dbReference>
<dbReference type="FunFam" id="3.40.980.10:FF:000004">
    <property type="entry name" value="Molybdopterin molybdenumtransferase"/>
    <property type="match status" value="1"/>
</dbReference>
<comment type="catalytic activity">
    <reaction evidence="10">
        <text>adenylyl-molybdopterin + molybdate = Mo-molybdopterin + AMP + H(+)</text>
        <dbReference type="Rhea" id="RHEA:35047"/>
        <dbReference type="ChEBI" id="CHEBI:15378"/>
        <dbReference type="ChEBI" id="CHEBI:36264"/>
        <dbReference type="ChEBI" id="CHEBI:62727"/>
        <dbReference type="ChEBI" id="CHEBI:71302"/>
        <dbReference type="ChEBI" id="CHEBI:456215"/>
        <dbReference type="EC" id="2.10.1.1"/>
    </reaction>
</comment>
<dbReference type="SUPFAM" id="SSF53218">
    <property type="entry name" value="Molybdenum cofactor biosynthesis proteins"/>
    <property type="match status" value="1"/>
</dbReference>